<accession>A0A918SD66</accession>
<reference evidence="2" key="2">
    <citation type="submission" date="2020-09" db="EMBL/GenBank/DDBJ databases">
        <authorList>
            <person name="Sun Q."/>
            <person name="Kim S."/>
        </authorList>
    </citation>
    <scope>NUCLEOTIDE SEQUENCE</scope>
    <source>
        <strain evidence="2">KCTC 32437</strain>
    </source>
</reference>
<evidence type="ECO:0000313" key="3">
    <source>
        <dbReference type="Proteomes" id="UP000646579"/>
    </source>
</evidence>
<dbReference type="EMBL" id="BMZE01000003">
    <property type="protein sequence ID" value="GHA33531.1"/>
    <property type="molecule type" value="Genomic_DNA"/>
</dbReference>
<reference evidence="2" key="1">
    <citation type="journal article" date="2014" name="Int. J. Syst. Evol. Microbiol.">
        <title>Complete genome sequence of Corynebacterium casei LMG S-19264T (=DSM 44701T), isolated from a smear-ripened cheese.</title>
        <authorList>
            <consortium name="US DOE Joint Genome Institute (JGI-PGF)"/>
            <person name="Walter F."/>
            <person name="Albersmeier A."/>
            <person name="Kalinowski J."/>
            <person name="Ruckert C."/>
        </authorList>
    </citation>
    <scope>NUCLEOTIDE SEQUENCE</scope>
    <source>
        <strain evidence="2">KCTC 32437</strain>
    </source>
</reference>
<name>A0A918SD66_9HYPH</name>
<gene>
    <name evidence="2" type="ORF">GCM10007989_32200</name>
</gene>
<feature type="region of interest" description="Disordered" evidence="1">
    <location>
        <begin position="50"/>
        <end position="70"/>
    </location>
</feature>
<evidence type="ECO:0000313" key="2">
    <source>
        <dbReference type="EMBL" id="GHA33531.1"/>
    </source>
</evidence>
<evidence type="ECO:0000256" key="1">
    <source>
        <dbReference type="SAM" id="MobiDB-lite"/>
    </source>
</evidence>
<organism evidence="2 3">
    <name type="scientific">Devosia pacifica</name>
    <dbReference type="NCBI Taxonomy" id="1335967"/>
    <lineage>
        <taxon>Bacteria</taxon>
        <taxon>Pseudomonadati</taxon>
        <taxon>Pseudomonadota</taxon>
        <taxon>Alphaproteobacteria</taxon>
        <taxon>Hyphomicrobiales</taxon>
        <taxon>Devosiaceae</taxon>
        <taxon>Devosia</taxon>
    </lineage>
</organism>
<keyword evidence="3" id="KW-1185">Reference proteome</keyword>
<sequence>MVRHGDVEGGAIEVLGAGRAAHGAVVLGAAVGRADDQRLAEPVAQRLQPVERGLVDQQLASAPGRRSRPG</sequence>
<protein>
    <submittedName>
        <fullName evidence="2">Uncharacterized protein</fullName>
    </submittedName>
</protein>
<dbReference type="AlphaFoldDB" id="A0A918SD66"/>
<dbReference type="Proteomes" id="UP000646579">
    <property type="component" value="Unassembled WGS sequence"/>
</dbReference>
<comment type="caution">
    <text evidence="2">The sequence shown here is derived from an EMBL/GenBank/DDBJ whole genome shotgun (WGS) entry which is preliminary data.</text>
</comment>
<proteinExistence type="predicted"/>